<evidence type="ECO:0000313" key="1">
    <source>
        <dbReference type="EMBL" id="ETV72282.1"/>
    </source>
</evidence>
<organism evidence="1">
    <name type="scientific">Aphanomyces astaci</name>
    <name type="common">Crayfish plague agent</name>
    <dbReference type="NCBI Taxonomy" id="112090"/>
    <lineage>
        <taxon>Eukaryota</taxon>
        <taxon>Sar</taxon>
        <taxon>Stramenopiles</taxon>
        <taxon>Oomycota</taxon>
        <taxon>Saprolegniomycetes</taxon>
        <taxon>Saprolegniales</taxon>
        <taxon>Verrucalvaceae</taxon>
        <taxon>Aphanomyces</taxon>
    </lineage>
</organism>
<reference evidence="1" key="1">
    <citation type="submission" date="2013-12" db="EMBL/GenBank/DDBJ databases">
        <title>The Genome Sequence of Aphanomyces astaci APO3.</title>
        <authorList>
            <consortium name="The Broad Institute Genomics Platform"/>
            <person name="Russ C."/>
            <person name="Tyler B."/>
            <person name="van West P."/>
            <person name="Dieguez-Uribeondo J."/>
            <person name="Young S.K."/>
            <person name="Zeng Q."/>
            <person name="Gargeya S."/>
            <person name="Fitzgerald M."/>
            <person name="Abouelleil A."/>
            <person name="Alvarado L."/>
            <person name="Chapman S.B."/>
            <person name="Gainer-Dewar J."/>
            <person name="Goldberg J."/>
            <person name="Griggs A."/>
            <person name="Gujja S."/>
            <person name="Hansen M."/>
            <person name="Howarth C."/>
            <person name="Imamovic A."/>
            <person name="Ireland A."/>
            <person name="Larimer J."/>
            <person name="McCowan C."/>
            <person name="Murphy C."/>
            <person name="Pearson M."/>
            <person name="Poon T.W."/>
            <person name="Priest M."/>
            <person name="Roberts A."/>
            <person name="Saif S."/>
            <person name="Shea T."/>
            <person name="Sykes S."/>
            <person name="Wortman J."/>
            <person name="Nusbaum C."/>
            <person name="Birren B."/>
        </authorList>
    </citation>
    <scope>NUCLEOTIDE SEQUENCE [LARGE SCALE GENOMIC DNA]</scope>
    <source>
        <strain evidence="1">APO3</strain>
    </source>
</reference>
<protein>
    <submittedName>
        <fullName evidence="1">Uncharacterized protein</fullName>
    </submittedName>
</protein>
<dbReference type="OrthoDB" id="182808at2759"/>
<gene>
    <name evidence="1" type="ORF">H257_12743</name>
</gene>
<dbReference type="AlphaFoldDB" id="W4FXR4"/>
<dbReference type="VEuPathDB" id="FungiDB:H257_12743"/>
<proteinExistence type="predicted"/>
<accession>W4FXR4</accession>
<dbReference type="GeneID" id="20814739"/>
<sequence>MDHLDDTPYEAYGCYTQHKAADARRIRRQRHPPFQARLAHDQFMKTYHKAWLDTYVDGKVGPYMSLLRLCQSFSARHRFLQRVPCYMKLPELDMVLIQNDFAAAFWNKRWRHGSIQLTASHLVARRNPVVTSGEKRLAMIKRSIKGFLPTRSRSP</sequence>
<name>W4FXR4_APHAT</name>
<dbReference type="RefSeq" id="XP_009838350.1">
    <property type="nucleotide sequence ID" value="XM_009840048.1"/>
</dbReference>
<dbReference type="EMBL" id="KI913155">
    <property type="protein sequence ID" value="ETV72282.1"/>
    <property type="molecule type" value="Genomic_DNA"/>
</dbReference>